<gene>
    <name evidence="4" type="ORF">PV08_08739</name>
</gene>
<dbReference type="PANTHER" id="PTHR13947:SF37">
    <property type="entry name" value="LD18367P"/>
    <property type="match status" value="1"/>
</dbReference>
<feature type="compositionally biased region" description="Pro residues" evidence="2">
    <location>
        <begin position="10"/>
        <end position="20"/>
    </location>
</feature>
<dbReference type="PANTHER" id="PTHR13947">
    <property type="entry name" value="GNAT FAMILY N-ACETYLTRANSFERASE"/>
    <property type="match status" value="1"/>
</dbReference>
<dbReference type="CDD" id="cd04301">
    <property type="entry name" value="NAT_SF"/>
    <property type="match status" value="1"/>
</dbReference>
<name>A0A0D1YES3_9EURO</name>
<dbReference type="GeneID" id="27335822"/>
<evidence type="ECO:0000256" key="1">
    <source>
        <dbReference type="ARBA" id="ARBA00022679"/>
    </source>
</evidence>
<dbReference type="VEuPathDB" id="FungiDB:PV08_08739"/>
<proteinExistence type="predicted"/>
<protein>
    <recommendedName>
        <fullName evidence="3">N-acetyltransferase domain-containing protein</fullName>
    </recommendedName>
</protein>
<dbReference type="AlphaFoldDB" id="A0A0D1YES3"/>
<evidence type="ECO:0000313" key="4">
    <source>
        <dbReference type="EMBL" id="KIW13551.1"/>
    </source>
</evidence>
<dbReference type="HOGENOM" id="CLU_013985_18_0_1"/>
<dbReference type="InterPro" id="IPR016181">
    <property type="entry name" value="Acyl_CoA_acyltransferase"/>
</dbReference>
<dbReference type="GO" id="GO:0008080">
    <property type="term" value="F:N-acetyltransferase activity"/>
    <property type="evidence" value="ECO:0007669"/>
    <property type="project" value="InterPro"/>
</dbReference>
<sequence length="240" mass="26605">MLTAQLVTTQPPPPPPPQPPTAEYSFNPHISSPTAVQLRPRSSDVANAVVKRTKQPPFKIRQATLADAPAIAKLGATVFSTTFGFSIPTADLNAYLHEAYSVGAIEDDIRSSQTHIIVACAEDEDDNVNNNDNDSGRVIGFAQLTEGTTEPCIEDLENIVELQRLYVDADHHGLGVGRALEREMEHMARLMAYRIVWLGVWEGNFKAQKVYETLGFTRVGEHEFKMGKCIQTDWIMIKDL</sequence>
<accession>A0A0D1YES3</accession>
<dbReference type="SUPFAM" id="SSF55729">
    <property type="entry name" value="Acyl-CoA N-acyltransferases (Nat)"/>
    <property type="match status" value="1"/>
</dbReference>
<keyword evidence="5" id="KW-1185">Reference proteome</keyword>
<feature type="region of interest" description="Disordered" evidence="2">
    <location>
        <begin position="1"/>
        <end position="41"/>
    </location>
</feature>
<dbReference type="OrthoDB" id="9975416at2759"/>
<organism evidence="4 5">
    <name type="scientific">Exophiala spinifera</name>
    <dbReference type="NCBI Taxonomy" id="91928"/>
    <lineage>
        <taxon>Eukaryota</taxon>
        <taxon>Fungi</taxon>
        <taxon>Dikarya</taxon>
        <taxon>Ascomycota</taxon>
        <taxon>Pezizomycotina</taxon>
        <taxon>Eurotiomycetes</taxon>
        <taxon>Chaetothyriomycetidae</taxon>
        <taxon>Chaetothyriales</taxon>
        <taxon>Herpotrichiellaceae</taxon>
        <taxon>Exophiala</taxon>
    </lineage>
</organism>
<dbReference type="Proteomes" id="UP000053328">
    <property type="component" value="Unassembled WGS sequence"/>
</dbReference>
<evidence type="ECO:0000313" key="5">
    <source>
        <dbReference type="Proteomes" id="UP000053328"/>
    </source>
</evidence>
<dbReference type="InterPro" id="IPR050769">
    <property type="entry name" value="NAT_camello-type"/>
</dbReference>
<dbReference type="STRING" id="91928.A0A0D1YES3"/>
<keyword evidence="1" id="KW-0808">Transferase</keyword>
<dbReference type="Pfam" id="PF00583">
    <property type="entry name" value="Acetyltransf_1"/>
    <property type="match status" value="1"/>
</dbReference>
<feature type="domain" description="N-acetyltransferase" evidence="3">
    <location>
        <begin position="58"/>
        <end position="240"/>
    </location>
</feature>
<dbReference type="EMBL" id="KN847497">
    <property type="protein sequence ID" value="KIW13551.1"/>
    <property type="molecule type" value="Genomic_DNA"/>
</dbReference>
<evidence type="ECO:0000256" key="2">
    <source>
        <dbReference type="SAM" id="MobiDB-lite"/>
    </source>
</evidence>
<dbReference type="InterPro" id="IPR000182">
    <property type="entry name" value="GNAT_dom"/>
</dbReference>
<reference evidence="4 5" key="1">
    <citation type="submission" date="2015-01" db="EMBL/GenBank/DDBJ databases">
        <title>The Genome Sequence of Exophiala spinifera CBS89968.</title>
        <authorList>
            <consortium name="The Broad Institute Genomics Platform"/>
            <person name="Cuomo C."/>
            <person name="de Hoog S."/>
            <person name="Gorbushina A."/>
            <person name="Stielow B."/>
            <person name="Teixiera M."/>
            <person name="Abouelleil A."/>
            <person name="Chapman S.B."/>
            <person name="Priest M."/>
            <person name="Young S.K."/>
            <person name="Wortman J."/>
            <person name="Nusbaum C."/>
            <person name="Birren B."/>
        </authorList>
    </citation>
    <scope>NUCLEOTIDE SEQUENCE [LARGE SCALE GENOMIC DNA]</scope>
    <source>
        <strain evidence="4 5">CBS 89968</strain>
    </source>
</reference>
<dbReference type="PROSITE" id="PS51186">
    <property type="entry name" value="GNAT"/>
    <property type="match status" value="1"/>
</dbReference>
<dbReference type="Gene3D" id="3.40.630.30">
    <property type="match status" value="1"/>
</dbReference>
<dbReference type="RefSeq" id="XP_016233767.1">
    <property type="nucleotide sequence ID" value="XM_016383064.1"/>
</dbReference>
<evidence type="ECO:0000259" key="3">
    <source>
        <dbReference type="PROSITE" id="PS51186"/>
    </source>
</evidence>